<dbReference type="EC" id="2.3.1.-" evidence="4"/>
<dbReference type="Proteomes" id="UP001589613">
    <property type="component" value="Unassembled WGS sequence"/>
</dbReference>
<dbReference type="RefSeq" id="WP_141337921.1">
    <property type="nucleotide sequence ID" value="NZ_JBHMAX010000024.1"/>
</dbReference>
<dbReference type="InterPro" id="IPR043968">
    <property type="entry name" value="SGNH"/>
</dbReference>
<feature type="transmembrane region" description="Helical" evidence="1">
    <location>
        <begin position="248"/>
        <end position="266"/>
    </location>
</feature>
<evidence type="ECO:0000259" key="2">
    <source>
        <dbReference type="Pfam" id="PF01757"/>
    </source>
</evidence>
<accession>A0ABV5V5S2</accession>
<keyword evidence="1" id="KW-1133">Transmembrane helix</keyword>
<keyword evidence="4" id="KW-0808">Transferase</keyword>
<proteinExistence type="predicted"/>
<dbReference type="Pfam" id="PF19040">
    <property type="entry name" value="SGNH"/>
    <property type="match status" value="1"/>
</dbReference>
<organism evidence="4 5">
    <name type="scientific">Ornithinimicrobium kibberense</name>
    <dbReference type="NCBI Taxonomy" id="282060"/>
    <lineage>
        <taxon>Bacteria</taxon>
        <taxon>Bacillati</taxon>
        <taxon>Actinomycetota</taxon>
        <taxon>Actinomycetes</taxon>
        <taxon>Micrococcales</taxon>
        <taxon>Ornithinimicrobiaceae</taxon>
        <taxon>Ornithinimicrobium</taxon>
    </lineage>
</organism>
<reference evidence="4 5" key="1">
    <citation type="submission" date="2024-09" db="EMBL/GenBank/DDBJ databases">
        <authorList>
            <person name="Sun Q."/>
            <person name="Mori K."/>
        </authorList>
    </citation>
    <scope>NUCLEOTIDE SEQUENCE [LARGE SCALE GENOMIC DNA]</scope>
    <source>
        <strain evidence="4 5">JCM 12763</strain>
    </source>
</reference>
<feature type="domain" description="Acyltransferase 3" evidence="2">
    <location>
        <begin position="25"/>
        <end position="356"/>
    </location>
</feature>
<feature type="transmembrane region" description="Helical" evidence="1">
    <location>
        <begin position="50"/>
        <end position="70"/>
    </location>
</feature>
<name>A0ABV5V5S2_9MICO</name>
<dbReference type="GO" id="GO:0016746">
    <property type="term" value="F:acyltransferase activity"/>
    <property type="evidence" value="ECO:0007669"/>
    <property type="project" value="UniProtKB-KW"/>
</dbReference>
<feature type="transmembrane region" description="Helical" evidence="1">
    <location>
        <begin position="91"/>
        <end position="111"/>
    </location>
</feature>
<feature type="transmembrane region" description="Helical" evidence="1">
    <location>
        <begin position="377"/>
        <end position="396"/>
    </location>
</feature>
<dbReference type="Pfam" id="PF01757">
    <property type="entry name" value="Acyl_transf_3"/>
    <property type="match status" value="1"/>
</dbReference>
<feature type="transmembrane region" description="Helical" evidence="1">
    <location>
        <begin position="224"/>
        <end position="241"/>
    </location>
</feature>
<feature type="transmembrane region" description="Helical" evidence="1">
    <location>
        <begin position="163"/>
        <end position="179"/>
    </location>
</feature>
<feature type="transmembrane region" description="Helical" evidence="1">
    <location>
        <begin position="302"/>
        <end position="323"/>
    </location>
</feature>
<feature type="transmembrane region" description="Helical" evidence="1">
    <location>
        <begin position="338"/>
        <end position="356"/>
    </location>
</feature>
<feature type="domain" description="SGNH" evidence="3">
    <location>
        <begin position="471"/>
        <end position="685"/>
    </location>
</feature>
<dbReference type="InterPro" id="IPR050879">
    <property type="entry name" value="Acyltransferase_3"/>
</dbReference>
<gene>
    <name evidence="4" type="ORF">ACFFN0_14150</name>
</gene>
<evidence type="ECO:0000313" key="4">
    <source>
        <dbReference type="EMBL" id="MFB9733189.1"/>
    </source>
</evidence>
<dbReference type="PANTHER" id="PTHR23028:SF53">
    <property type="entry name" value="ACYL_TRANSF_3 DOMAIN-CONTAINING PROTEIN"/>
    <property type="match status" value="1"/>
</dbReference>
<dbReference type="PANTHER" id="PTHR23028">
    <property type="entry name" value="ACETYLTRANSFERASE"/>
    <property type="match status" value="1"/>
</dbReference>
<feature type="transmembrane region" description="Helical" evidence="1">
    <location>
        <begin position="186"/>
        <end position="204"/>
    </location>
</feature>
<evidence type="ECO:0000313" key="5">
    <source>
        <dbReference type="Proteomes" id="UP001589613"/>
    </source>
</evidence>
<keyword evidence="1" id="KW-0472">Membrane</keyword>
<dbReference type="EMBL" id="JBHMAX010000024">
    <property type="protein sequence ID" value="MFB9733189.1"/>
    <property type="molecule type" value="Genomic_DNA"/>
</dbReference>
<evidence type="ECO:0000256" key="1">
    <source>
        <dbReference type="SAM" id="Phobius"/>
    </source>
</evidence>
<feature type="transmembrane region" description="Helical" evidence="1">
    <location>
        <begin position="272"/>
        <end position="295"/>
    </location>
</feature>
<keyword evidence="5" id="KW-1185">Reference proteome</keyword>
<keyword evidence="4" id="KW-0012">Acyltransferase</keyword>
<keyword evidence="1" id="KW-0812">Transmembrane</keyword>
<sequence length="713" mass="75367">MTATALPPAGPATARARTKGPLRGDIEGLRAVAVLMVLAYHVGLPGSSGGFAGVDVFFVISGYLITSQLVREATQEGRVSIPRFYARRARRLLPAATVVLVSTTLAGLLVLPRGRQTELGTEVLAATGYVVNWLFASREVDYLAEDADPSWVQHYWSLSVEEQFYVVWPLLIILVLWLATKLRLRFLRLLTVVLAGLVAASLVWSVVHTADSPGTAYFSTLTRAWQLGAGALLVLLTPALARVRRPVAAGAAWGGLALVAATLVVVDGGTAWPGSAALLPTVGTAAVIAAGIAWADSPPARLLGVAPMRFLGGLSYGLYLWHWPALSLLAEVRPDASLPVRVVVALGSVVLAWLTLRLVEDPVRFSPLLARDQRRTLTLGAVAMATSGALALALVVTAPRLETTLDGADGAVALVDPASRASEELRMRSDPAAAVGPVDQLVPDPATVEEDLSLAYRDGCQVNVEGTEPTPVDECWYGDPDGDTTVALVGDSKAEQWSSALHAVALQEGWRLKAYTKSACAFVDEGRSESCHAYNRELSTHLGEPEHAPDIVVTSAGAGYDAEMVDSAVGLLRPALDAGAEVVVLADTSGQRPRGMGEDVTVYECLDVHRDDPAPCWSEPREAPGDKLLAPLAERLDASFVDLDPWICPDPDELGGCAPAVGGVIVNRQGSHLTGSYVRSLTPVLHHALVVAGVASTPLDQIGWAPAVDPQRR</sequence>
<comment type="caution">
    <text evidence="4">The sequence shown here is derived from an EMBL/GenBank/DDBJ whole genome shotgun (WGS) entry which is preliminary data.</text>
</comment>
<protein>
    <submittedName>
        <fullName evidence="4">Acyltransferase family protein</fullName>
        <ecNumber evidence="4">2.3.1.-</ecNumber>
    </submittedName>
</protein>
<evidence type="ECO:0000259" key="3">
    <source>
        <dbReference type="Pfam" id="PF19040"/>
    </source>
</evidence>
<dbReference type="InterPro" id="IPR002656">
    <property type="entry name" value="Acyl_transf_3_dom"/>
</dbReference>